<reference evidence="2 3" key="1">
    <citation type="journal article" date="2022" name="Allergy">
        <title>Genome assembly and annotation of Periplaneta americana reveal a comprehensive cockroach allergen profile.</title>
        <authorList>
            <person name="Wang L."/>
            <person name="Xiong Q."/>
            <person name="Saelim N."/>
            <person name="Wang L."/>
            <person name="Nong W."/>
            <person name="Wan A.T."/>
            <person name="Shi M."/>
            <person name="Liu X."/>
            <person name="Cao Q."/>
            <person name="Hui J.H.L."/>
            <person name="Sookrung N."/>
            <person name="Leung T.F."/>
            <person name="Tungtrongchitr A."/>
            <person name="Tsui S.K.W."/>
        </authorList>
    </citation>
    <scope>NUCLEOTIDE SEQUENCE [LARGE SCALE GENOMIC DNA]</scope>
    <source>
        <strain evidence="2">PWHHKU_190912</strain>
    </source>
</reference>
<name>A0ABQ8T820_PERAM</name>
<dbReference type="Proteomes" id="UP001148838">
    <property type="component" value="Unassembled WGS sequence"/>
</dbReference>
<evidence type="ECO:0000256" key="1">
    <source>
        <dbReference type="SAM" id="MobiDB-lite"/>
    </source>
</evidence>
<evidence type="ECO:0000313" key="2">
    <source>
        <dbReference type="EMBL" id="KAJ4442659.1"/>
    </source>
</evidence>
<dbReference type="EMBL" id="JAJSOF020000013">
    <property type="protein sequence ID" value="KAJ4442659.1"/>
    <property type="molecule type" value="Genomic_DNA"/>
</dbReference>
<accession>A0ABQ8T820</accession>
<feature type="compositionally biased region" description="Acidic residues" evidence="1">
    <location>
        <begin position="120"/>
        <end position="132"/>
    </location>
</feature>
<sequence length="242" mass="27066">MPKTYMAYDDISKKPMLNAVFSACKVILSDTRRSFSCETLKMNVVVYCSRNRNQAYNMQEKVDPHIQSTVTRMDLYEVGHPASASDRARFHLYTSNLISSGARSPKPFPSSSDDSRVDGDENGDDGADYNDSESFDCVGGVIDEKVMMMMMMMMMKKPGHPHRLKKTLRKLCDAQVSQGFFTLQYALLTSCPLVSPPDVRATSCLRLLCVNCALASNIFLSILFSNTLNLCSSLQLFREQTG</sequence>
<protein>
    <submittedName>
        <fullName evidence="2">Uncharacterized protein</fullName>
    </submittedName>
</protein>
<comment type="caution">
    <text evidence="2">The sequence shown here is derived from an EMBL/GenBank/DDBJ whole genome shotgun (WGS) entry which is preliminary data.</text>
</comment>
<keyword evidence="3" id="KW-1185">Reference proteome</keyword>
<feature type="region of interest" description="Disordered" evidence="1">
    <location>
        <begin position="101"/>
        <end position="132"/>
    </location>
</feature>
<evidence type="ECO:0000313" key="3">
    <source>
        <dbReference type="Proteomes" id="UP001148838"/>
    </source>
</evidence>
<proteinExistence type="predicted"/>
<organism evidence="2 3">
    <name type="scientific">Periplaneta americana</name>
    <name type="common">American cockroach</name>
    <name type="synonym">Blatta americana</name>
    <dbReference type="NCBI Taxonomy" id="6978"/>
    <lineage>
        <taxon>Eukaryota</taxon>
        <taxon>Metazoa</taxon>
        <taxon>Ecdysozoa</taxon>
        <taxon>Arthropoda</taxon>
        <taxon>Hexapoda</taxon>
        <taxon>Insecta</taxon>
        <taxon>Pterygota</taxon>
        <taxon>Neoptera</taxon>
        <taxon>Polyneoptera</taxon>
        <taxon>Dictyoptera</taxon>
        <taxon>Blattodea</taxon>
        <taxon>Blattoidea</taxon>
        <taxon>Blattidae</taxon>
        <taxon>Blattinae</taxon>
        <taxon>Periplaneta</taxon>
    </lineage>
</organism>
<gene>
    <name evidence="2" type="ORF">ANN_04248</name>
</gene>